<keyword evidence="5" id="KW-0998">Cell outer membrane</keyword>
<dbReference type="GO" id="GO:0009279">
    <property type="term" value="C:cell outer membrane"/>
    <property type="evidence" value="ECO:0007669"/>
    <property type="project" value="UniProtKB-SubCell"/>
</dbReference>
<dbReference type="Pfam" id="PF07980">
    <property type="entry name" value="SusD_RagB"/>
    <property type="match status" value="1"/>
</dbReference>
<reference evidence="9 10" key="1">
    <citation type="submission" date="2018-06" db="EMBL/GenBank/DDBJ databases">
        <authorList>
            <person name="Liu Z.-W."/>
        </authorList>
    </citation>
    <scope>NUCLEOTIDE SEQUENCE [LARGE SCALE GENOMIC DNA]</scope>
    <source>
        <strain evidence="9 10">2b14</strain>
    </source>
</reference>
<gene>
    <name evidence="9" type="ORF">DP923_14115</name>
</gene>
<evidence type="ECO:0000313" key="10">
    <source>
        <dbReference type="Proteomes" id="UP000251692"/>
    </source>
</evidence>
<dbReference type="PROSITE" id="PS51257">
    <property type="entry name" value="PROKAR_LIPOPROTEIN"/>
    <property type="match status" value="1"/>
</dbReference>
<dbReference type="InterPro" id="IPR033985">
    <property type="entry name" value="SusD-like_N"/>
</dbReference>
<comment type="subcellular location">
    <subcellularLocation>
        <location evidence="1">Cell outer membrane</location>
    </subcellularLocation>
</comment>
<feature type="chain" id="PRO_5016744132" evidence="6">
    <location>
        <begin position="20"/>
        <end position="535"/>
    </location>
</feature>
<comment type="caution">
    <text evidence="9">The sequence shown here is derived from an EMBL/GenBank/DDBJ whole genome shotgun (WGS) entry which is preliminary data.</text>
</comment>
<keyword evidence="10" id="KW-1185">Reference proteome</keyword>
<feature type="signal peptide" evidence="6">
    <location>
        <begin position="1"/>
        <end position="19"/>
    </location>
</feature>
<evidence type="ECO:0000259" key="7">
    <source>
        <dbReference type="Pfam" id="PF07980"/>
    </source>
</evidence>
<keyword evidence="3 6" id="KW-0732">Signal</keyword>
<evidence type="ECO:0000256" key="5">
    <source>
        <dbReference type="ARBA" id="ARBA00023237"/>
    </source>
</evidence>
<evidence type="ECO:0000256" key="4">
    <source>
        <dbReference type="ARBA" id="ARBA00023136"/>
    </source>
</evidence>
<dbReference type="OrthoDB" id="9792139at2"/>
<evidence type="ECO:0000256" key="1">
    <source>
        <dbReference type="ARBA" id="ARBA00004442"/>
    </source>
</evidence>
<evidence type="ECO:0000256" key="2">
    <source>
        <dbReference type="ARBA" id="ARBA00006275"/>
    </source>
</evidence>
<dbReference type="Gene3D" id="1.10.3780.10">
    <property type="entry name" value="SusD-like"/>
    <property type="match status" value="1"/>
</dbReference>
<evidence type="ECO:0000259" key="8">
    <source>
        <dbReference type="Pfam" id="PF14322"/>
    </source>
</evidence>
<evidence type="ECO:0000256" key="3">
    <source>
        <dbReference type="ARBA" id="ARBA00022729"/>
    </source>
</evidence>
<accession>A0A364RC36</accession>
<protein>
    <submittedName>
        <fullName evidence="9">RagB/SusD family nutrient uptake outer membrane protein</fullName>
    </submittedName>
</protein>
<dbReference type="InterPro" id="IPR011990">
    <property type="entry name" value="TPR-like_helical_dom_sf"/>
</dbReference>
<organism evidence="9 10">
    <name type="scientific">Pontibacter arcticus</name>
    <dbReference type="NCBI Taxonomy" id="2080288"/>
    <lineage>
        <taxon>Bacteria</taxon>
        <taxon>Pseudomonadati</taxon>
        <taxon>Bacteroidota</taxon>
        <taxon>Cytophagia</taxon>
        <taxon>Cytophagales</taxon>
        <taxon>Hymenobacteraceae</taxon>
        <taxon>Pontibacter</taxon>
    </lineage>
</organism>
<proteinExistence type="inferred from homology"/>
<comment type="similarity">
    <text evidence="2">Belongs to the SusD family.</text>
</comment>
<dbReference type="RefSeq" id="WP_112306506.1">
    <property type="nucleotide sequence ID" value="NZ_QMDV01000004.1"/>
</dbReference>
<dbReference type="SUPFAM" id="SSF48452">
    <property type="entry name" value="TPR-like"/>
    <property type="match status" value="1"/>
</dbReference>
<feature type="domain" description="SusD-like N-terminal" evidence="8">
    <location>
        <begin position="44"/>
        <end position="249"/>
    </location>
</feature>
<keyword evidence="4" id="KW-0472">Membrane</keyword>
<dbReference type="Gene3D" id="1.25.40.10">
    <property type="entry name" value="Tetratricopeptide repeat domain"/>
    <property type="match status" value="1"/>
</dbReference>
<feature type="domain" description="RagB/SusD" evidence="7">
    <location>
        <begin position="375"/>
        <end position="533"/>
    </location>
</feature>
<evidence type="ECO:0000256" key="6">
    <source>
        <dbReference type="SAM" id="SignalP"/>
    </source>
</evidence>
<dbReference type="Gene3D" id="1.25.40.390">
    <property type="match status" value="1"/>
</dbReference>
<dbReference type="Pfam" id="PF14322">
    <property type="entry name" value="SusD-like_3"/>
    <property type="match status" value="1"/>
</dbReference>
<sequence>MNKRFIRNIVLASAVTLVAASCDHTLDVEPKYDVVSANVYKDFANYKQILAKLYAGYAVTGQQGPVGRPDIKGGDEGASNYLRQYWQAQELSTDEAVIAWNDGTLRDLHDMDWTPANEFLRDLYNRIYYQVALTNEFIRETTDAKLSERGITDANLAEAKFYRAEARFLRALSYWHALDLYGNVPFVTEEDAVGSFFPKQATRQELFSYVESELLAVQNELMPAAPGNLTNYGRANQAAAWLLLGKLYLNAEVYTGTARNTDAVTYAKKVIDAGYTLEPEYEHLFLTDNYKSKEIIFPITFDGLRTNTWGGMTYLVHAPVGGNMPSAAFGINGGWAGLRTTKNIVNLFLDVSGNTDERAMFWTSGQSLEINDLFTFTDGYPITKYKNVNAQGQAGSDPTGNHPDTDYPMFRLADAYLMYAEAVLRGGAGGTVGEALGYVNQLRTRAFDGTAGNITQSQLTLQFILDERARELKWEAHRRTDLIRYKQFVEGSYLWPWKGAVKDGRAVEAFRILYPLPTTDVTANPNLKQNTGYNQ</sequence>
<dbReference type="AlphaFoldDB" id="A0A364RC36"/>
<dbReference type="InterPro" id="IPR012944">
    <property type="entry name" value="SusD_RagB_dom"/>
</dbReference>
<dbReference type="CDD" id="cd08977">
    <property type="entry name" value="SusD"/>
    <property type="match status" value="1"/>
</dbReference>
<evidence type="ECO:0000313" key="9">
    <source>
        <dbReference type="EMBL" id="RAU81827.1"/>
    </source>
</evidence>
<dbReference type="Proteomes" id="UP000251692">
    <property type="component" value="Unassembled WGS sequence"/>
</dbReference>
<reference evidence="9 10" key="2">
    <citation type="submission" date="2018-07" db="EMBL/GenBank/DDBJ databases">
        <title>Pontibacter sp. 2b14 genomic sequence and assembly.</title>
        <authorList>
            <person name="Du Z.-J."/>
        </authorList>
    </citation>
    <scope>NUCLEOTIDE SEQUENCE [LARGE SCALE GENOMIC DNA]</scope>
    <source>
        <strain evidence="9 10">2b14</strain>
    </source>
</reference>
<dbReference type="EMBL" id="QMDV01000004">
    <property type="protein sequence ID" value="RAU81827.1"/>
    <property type="molecule type" value="Genomic_DNA"/>
</dbReference>
<name>A0A364RC36_9BACT</name>